<reference evidence="2" key="1">
    <citation type="journal article" date="2022" name="bioRxiv">
        <title>Sequencing and chromosome-scale assembly of the giantPleurodeles waltlgenome.</title>
        <authorList>
            <person name="Brown T."/>
            <person name="Elewa A."/>
            <person name="Iarovenko S."/>
            <person name="Subramanian E."/>
            <person name="Araus A.J."/>
            <person name="Petzold A."/>
            <person name="Susuki M."/>
            <person name="Suzuki K.-i.T."/>
            <person name="Hayashi T."/>
            <person name="Toyoda A."/>
            <person name="Oliveira C."/>
            <person name="Osipova E."/>
            <person name="Leigh N.D."/>
            <person name="Simon A."/>
            <person name="Yun M.H."/>
        </authorList>
    </citation>
    <scope>NUCLEOTIDE SEQUENCE</scope>
    <source>
        <strain evidence="2">20211129_DDA</strain>
        <tissue evidence="2">Liver</tissue>
    </source>
</reference>
<dbReference type="EMBL" id="JANPWB010000013">
    <property type="protein sequence ID" value="KAJ1109167.1"/>
    <property type="molecule type" value="Genomic_DNA"/>
</dbReference>
<dbReference type="InterPro" id="IPR052925">
    <property type="entry name" value="Phage_Integrase-like_Recomb"/>
</dbReference>
<dbReference type="Gene3D" id="1.10.443.10">
    <property type="entry name" value="Intergrase catalytic core"/>
    <property type="match status" value="1"/>
</dbReference>
<dbReference type="GO" id="GO:0003677">
    <property type="term" value="F:DNA binding"/>
    <property type="evidence" value="ECO:0007669"/>
    <property type="project" value="InterPro"/>
</dbReference>
<dbReference type="Proteomes" id="UP001066276">
    <property type="component" value="Chromosome 9"/>
</dbReference>
<dbReference type="PANTHER" id="PTHR34605">
    <property type="entry name" value="PHAGE_INTEGRASE DOMAIN-CONTAINING PROTEIN"/>
    <property type="match status" value="1"/>
</dbReference>
<evidence type="ECO:0000256" key="1">
    <source>
        <dbReference type="ARBA" id="ARBA00023172"/>
    </source>
</evidence>
<keyword evidence="1" id="KW-0233">DNA recombination</keyword>
<dbReference type="GO" id="GO:0006310">
    <property type="term" value="P:DNA recombination"/>
    <property type="evidence" value="ECO:0007669"/>
    <property type="project" value="UniProtKB-KW"/>
</dbReference>
<comment type="caution">
    <text evidence="2">The sequence shown here is derived from an EMBL/GenBank/DDBJ whole genome shotgun (WGS) entry which is preliminary data.</text>
</comment>
<gene>
    <name evidence="2" type="ORF">NDU88_006531</name>
</gene>
<protein>
    <submittedName>
        <fullName evidence="2">Uncharacterized protein</fullName>
    </submittedName>
</protein>
<dbReference type="GO" id="GO:0015074">
    <property type="term" value="P:DNA integration"/>
    <property type="evidence" value="ECO:0007669"/>
    <property type="project" value="InterPro"/>
</dbReference>
<organism evidence="2 3">
    <name type="scientific">Pleurodeles waltl</name>
    <name type="common">Iberian ribbed newt</name>
    <dbReference type="NCBI Taxonomy" id="8319"/>
    <lineage>
        <taxon>Eukaryota</taxon>
        <taxon>Metazoa</taxon>
        <taxon>Chordata</taxon>
        <taxon>Craniata</taxon>
        <taxon>Vertebrata</taxon>
        <taxon>Euteleostomi</taxon>
        <taxon>Amphibia</taxon>
        <taxon>Batrachia</taxon>
        <taxon>Caudata</taxon>
        <taxon>Salamandroidea</taxon>
        <taxon>Salamandridae</taxon>
        <taxon>Pleurodelinae</taxon>
        <taxon>Pleurodeles</taxon>
    </lineage>
</organism>
<evidence type="ECO:0000313" key="2">
    <source>
        <dbReference type="EMBL" id="KAJ1109167.1"/>
    </source>
</evidence>
<accession>A0AAV7MZR7</accession>
<dbReference type="InterPro" id="IPR013762">
    <property type="entry name" value="Integrase-like_cat_sf"/>
</dbReference>
<name>A0AAV7MZR7_PLEWA</name>
<dbReference type="SUPFAM" id="SSF56349">
    <property type="entry name" value="DNA breaking-rejoining enzymes"/>
    <property type="match status" value="1"/>
</dbReference>
<dbReference type="AlphaFoldDB" id="A0AAV7MZR7"/>
<dbReference type="InterPro" id="IPR011010">
    <property type="entry name" value="DNA_brk_join_enz"/>
</dbReference>
<keyword evidence="3" id="KW-1185">Reference proteome</keyword>
<dbReference type="PANTHER" id="PTHR34605:SF3">
    <property type="entry name" value="P CELL-TYPE AGGLUTINATION PROTEIN MAP4-LIKE-RELATED"/>
    <property type="match status" value="1"/>
</dbReference>
<evidence type="ECO:0000313" key="3">
    <source>
        <dbReference type="Proteomes" id="UP001066276"/>
    </source>
</evidence>
<sequence length="195" mass="21359">MPSVQKFLERRPEGHMALFKHETGECLSTFQFKAVLNGALTRAGLLACECGTHSFQIGVATSAAQHGMSAAGIKAIGRWREVSELHKPFKTKIVVQSADGRRPTPLPQLRPITFLCVLSAEPDLPRVHRFTPAGQGGQREAKDTQEPAAYTHNTQVPKESGYILLSSDEPDDATDSRLLGTSSLTKRLFMYPPAF</sequence>
<proteinExistence type="predicted"/>